<dbReference type="Proteomes" id="UP001358586">
    <property type="component" value="Chromosome 8"/>
</dbReference>
<dbReference type="EMBL" id="JARKNE010000008">
    <property type="protein sequence ID" value="KAK5811912.1"/>
    <property type="molecule type" value="Genomic_DNA"/>
</dbReference>
<proteinExistence type="predicted"/>
<evidence type="ECO:0000313" key="2">
    <source>
        <dbReference type="EMBL" id="KAK5811912.1"/>
    </source>
</evidence>
<evidence type="ECO:0000259" key="1">
    <source>
        <dbReference type="Pfam" id="PF14111"/>
    </source>
</evidence>
<feature type="domain" description="DUF4283" evidence="1">
    <location>
        <begin position="35"/>
        <end position="106"/>
    </location>
</feature>
<dbReference type="InterPro" id="IPR025558">
    <property type="entry name" value="DUF4283"/>
</dbReference>
<sequence length="173" mass="20522">MESKFAGLMINEEEDEILQIQVKPNTEREVEAFQLVGCFLTASIIHFPAMKSTMTNLWHPVRGVQIRDLEEKRYLFQFFHVMDMDRVLKGSPWTFNNNLLVLYKLQWAENPLKLPLIFTPFWVQIHDISIGYFSENLALRLGNFIGNFMEYDDSNLGKENRNYMRIRVQIDIR</sequence>
<gene>
    <name evidence="2" type="ORF">PVK06_027297</name>
</gene>
<organism evidence="2 3">
    <name type="scientific">Gossypium arboreum</name>
    <name type="common">Tree cotton</name>
    <name type="synonym">Gossypium nanking</name>
    <dbReference type="NCBI Taxonomy" id="29729"/>
    <lineage>
        <taxon>Eukaryota</taxon>
        <taxon>Viridiplantae</taxon>
        <taxon>Streptophyta</taxon>
        <taxon>Embryophyta</taxon>
        <taxon>Tracheophyta</taxon>
        <taxon>Spermatophyta</taxon>
        <taxon>Magnoliopsida</taxon>
        <taxon>eudicotyledons</taxon>
        <taxon>Gunneridae</taxon>
        <taxon>Pentapetalae</taxon>
        <taxon>rosids</taxon>
        <taxon>malvids</taxon>
        <taxon>Malvales</taxon>
        <taxon>Malvaceae</taxon>
        <taxon>Malvoideae</taxon>
        <taxon>Gossypium</taxon>
    </lineage>
</organism>
<keyword evidence="3" id="KW-1185">Reference proteome</keyword>
<dbReference type="PANTHER" id="PTHR31286:SF153">
    <property type="entry name" value="DUF4283 DOMAIN PROTEIN"/>
    <property type="match status" value="1"/>
</dbReference>
<dbReference type="InterPro" id="IPR040256">
    <property type="entry name" value="At4g02000-like"/>
</dbReference>
<accession>A0ABR0P0E2</accession>
<protein>
    <recommendedName>
        <fullName evidence="1">DUF4283 domain-containing protein</fullName>
    </recommendedName>
</protein>
<evidence type="ECO:0000313" key="3">
    <source>
        <dbReference type="Proteomes" id="UP001358586"/>
    </source>
</evidence>
<reference evidence="2 3" key="1">
    <citation type="submission" date="2023-03" db="EMBL/GenBank/DDBJ databases">
        <title>WGS of Gossypium arboreum.</title>
        <authorList>
            <person name="Yu D."/>
        </authorList>
    </citation>
    <scope>NUCLEOTIDE SEQUENCE [LARGE SCALE GENOMIC DNA]</scope>
    <source>
        <tissue evidence="2">Leaf</tissue>
    </source>
</reference>
<name>A0ABR0P0E2_GOSAR</name>
<comment type="caution">
    <text evidence="2">The sequence shown here is derived from an EMBL/GenBank/DDBJ whole genome shotgun (WGS) entry which is preliminary data.</text>
</comment>
<dbReference type="Pfam" id="PF14111">
    <property type="entry name" value="DUF4283"/>
    <property type="match status" value="1"/>
</dbReference>
<dbReference type="PANTHER" id="PTHR31286">
    <property type="entry name" value="GLYCINE-RICH CELL WALL STRUCTURAL PROTEIN 1.8-LIKE"/>
    <property type="match status" value="1"/>
</dbReference>